<organism evidence="2 3">
    <name type="scientific">Brassica carinata</name>
    <name type="common">Ethiopian mustard</name>
    <name type="synonym">Abyssinian cabbage</name>
    <dbReference type="NCBI Taxonomy" id="52824"/>
    <lineage>
        <taxon>Eukaryota</taxon>
        <taxon>Viridiplantae</taxon>
        <taxon>Streptophyta</taxon>
        <taxon>Embryophyta</taxon>
        <taxon>Tracheophyta</taxon>
        <taxon>Spermatophyta</taxon>
        <taxon>Magnoliopsida</taxon>
        <taxon>eudicotyledons</taxon>
        <taxon>Gunneridae</taxon>
        <taxon>Pentapetalae</taxon>
        <taxon>rosids</taxon>
        <taxon>malvids</taxon>
        <taxon>Brassicales</taxon>
        <taxon>Brassicaceae</taxon>
        <taxon>Brassiceae</taxon>
        <taxon>Brassica</taxon>
    </lineage>
</organism>
<keyword evidence="3" id="KW-1185">Reference proteome</keyword>
<comment type="caution">
    <text evidence="2">The sequence shown here is derived from an EMBL/GenBank/DDBJ whole genome shotgun (WGS) entry which is preliminary data.</text>
</comment>
<dbReference type="EMBL" id="JAAMPC010000010">
    <property type="protein sequence ID" value="KAG2288262.1"/>
    <property type="molecule type" value="Genomic_DNA"/>
</dbReference>
<accession>A0A8X7RHV5</accession>
<evidence type="ECO:0000313" key="3">
    <source>
        <dbReference type="Proteomes" id="UP000886595"/>
    </source>
</evidence>
<feature type="compositionally biased region" description="Polar residues" evidence="1">
    <location>
        <begin position="1"/>
        <end position="11"/>
    </location>
</feature>
<evidence type="ECO:0000313" key="2">
    <source>
        <dbReference type="EMBL" id="KAG2288262.1"/>
    </source>
</evidence>
<sequence length="74" mass="7990">METAAAVTSGSEKWRSVLTPEQTVSQRSGVRRVDLMRSKASFLQTADAGDATFSSTADLPITEKSRPAADCWRA</sequence>
<dbReference type="OrthoDB" id="10284927at2759"/>
<proteinExistence type="predicted"/>
<dbReference type="Proteomes" id="UP000886595">
    <property type="component" value="Unassembled WGS sequence"/>
</dbReference>
<feature type="region of interest" description="Disordered" evidence="1">
    <location>
        <begin position="1"/>
        <end position="20"/>
    </location>
</feature>
<evidence type="ECO:0000256" key="1">
    <source>
        <dbReference type="SAM" id="MobiDB-lite"/>
    </source>
</evidence>
<protein>
    <submittedName>
        <fullName evidence="2">Uncharacterized protein</fullName>
    </submittedName>
</protein>
<name>A0A8X7RHV5_BRACI</name>
<gene>
    <name evidence="2" type="ORF">Bca52824_047866</name>
</gene>
<reference evidence="2 3" key="1">
    <citation type="submission" date="2020-02" db="EMBL/GenBank/DDBJ databases">
        <authorList>
            <person name="Ma Q."/>
            <person name="Huang Y."/>
            <person name="Song X."/>
            <person name="Pei D."/>
        </authorList>
    </citation>
    <scope>NUCLEOTIDE SEQUENCE [LARGE SCALE GENOMIC DNA]</scope>
    <source>
        <strain evidence="2">Sxm20200214</strain>
        <tissue evidence="2">Leaf</tissue>
    </source>
</reference>
<dbReference type="AlphaFoldDB" id="A0A8X7RHV5"/>